<dbReference type="PATRIC" id="fig|363754.4.peg.1649"/>
<dbReference type="Proteomes" id="UP000012429">
    <property type="component" value="Unassembled WGS sequence"/>
</dbReference>
<evidence type="ECO:0000256" key="2">
    <source>
        <dbReference type="ARBA" id="ARBA00023015"/>
    </source>
</evidence>
<protein>
    <submittedName>
        <fullName evidence="6">Transcriptional regulator, LacI family, fructose operon transcriptional repressor</fullName>
    </submittedName>
</protein>
<dbReference type="GO" id="GO:0003700">
    <property type="term" value="F:DNA-binding transcription factor activity"/>
    <property type="evidence" value="ECO:0007669"/>
    <property type="project" value="TreeGrafter"/>
</dbReference>
<keyword evidence="1" id="KW-0678">Repressor</keyword>
<keyword evidence="4" id="KW-0804">Transcription</keyword>
<evidence type="ECO:0000259" key="5">
    <source>
        <dbReference type="PROSITE" id="PS50932"/>
    </source>
</evidence>
<dbReference type="InterPro" id="IPR000843">
    <property type="entry name" value="HTH_LacI"/>
</dbReference>
<dbReference type="Gene3D" id="3.40.50.2300">
    <property type="match status" value="2"/>
</dbReference>
<keyword evidence="7" id="KW-1185">Reference proteome</keyword>
<dbReference type="PANTHER" id="PTHR30146:SF45">
    <property type="entry name" value="CATABOLITE REPRESSOR_ACTIVATOR"/>
    <property type="match status" value="1"/>
</dbReference>
<evidence type="ECO:0000256" key="4">
    <source>
        <dbReference type="ARBA" id="ARBA00023163"/>
    </source>
</evidence>
<dbReference type="STRING" id="363754.RHSP_75787"/>
<name>N6V5G0_9HYPH</name>
<organism evidence="6 7">
    <name type="scientific">Rhizobium freirei PRF 81</name>
    <dbReference type="NCBI Taxonomy" id="363754"/>
    <lineage>
        <taxon>Bacteria</taxon>
        <taxon>Pseudomonadati</taxon>
        <taxon>Pseudomonadota</taxon>
        <taxon>Alphaproteobacteria</taxon>
        <taxon>Hyphomicrobiales</taxon>
        <taxon>Rhizobiaceae</taxon>
        <taxon>Rhizobium/Agrobacterium group</taxon>
        <taxon>Rhizobium</taxon>
    </lineage>
</organism>
<dbReference type="PANTHER" id="PTHR30146">
    <property type="entry name" value="LACI-RELATED TRANSCRIPTIONAL REPRESSOR"/>
    <property type="match status" value="1"/>
</dbReference>
<dbReference type="InterPro" id="IPR010982">
    <property type="entry name" value="Lambda_DNA-bd_dom_sf"/>
</dbReference>
<keyword evidence="3" id="KW-0238">DNA-binding</keyword>
<keyword evidence="2" id="KW-0805">Transcription regulation</keyword>
<sequence length="364" mass="40007">MPLGGLRVSEKERKKATIYDLSVLSGASPSTVASVLNGTWRKRRISKDTASKILSLAREHDYTANLQARALRSSRSGLVGLLLPVYDNRFFSSMAQTFESEARKRGLVPMVVSGRRDPEEERRTVESLIAYAIDSLFIAGATDPDGVHEICIRAGLPHVNIDLPGKFASSVIADNRQGAEALTSAIIRHAETLGRLGSNDVYLFGGRDDHASRERIAGFHAVKQSVFGAVTKGDIEITGYSPGATALAFDRFFDKHGRLPKCFFINSSINFEGLLRFMGRHDGEAFGDIVVGCFDYDPFASFLPFPVYMIRPNISKMLERGFELLEEPKPLTIMITPELVPPRTALEGPLDALKDPSPPFVFAD</sequence>
<reference evidence="6 7" key="1">
    <citation type="journal article" date="2012" name="BMC Genomics">
        <title>Genomic basis of broad host range and environmental adaptability of Rhizobium tropici CIAT 899 and Rhizobium sp. PRF 81 which are used in inoculants for common bean (Phaseolus vulgaris L.).</title>
        <authorList>
            <person name="Ormeno-Orrillo E."/>
            <person name="Menna P."/>
            <person name="Almeida L.G."/>
            <person name="Ollero F.J."/>
            <person name="Nicolas M.F."/>
            <person name="Pains Rodrigues E."/>
            <person name="Shigueyoshi Nakatani A."/>
            <person name="Silva Batista J.S."/>
            <person name="Oliveira Chueire L.M."/>
            <person name="Souza R.C."/>
            <person name="Ribeiro Vasconcelos A.T."/>
            <person name="Megias M."/>
            <person name="Hungria M."/>
            <person name="Martinez-Romero E."/>
        </authorList>
    </citation>
    <scope>NUCLEOTIDE SEQUENCE [LARGE SCALE GENOMIC DNA]</scope>
    <source>
        <strain evidence="6 7">PRF 81</strain>
    </source>
</reference>
<dbReference type="InterPro" id="IPR028082">
    <property type="entry name" value="Peripla_BP_I"/>
</dbReference>
<dbReference type="GO" id="GO:0000976">
    <property type="term" value="F:transcription cis-regulatory region binding"/>
    <property type="evidence" value="ECO:0007669"/>
    <property type="project" value="TreeGrafter"/>
</dbReference>
<gene>
    <name evidence="6" type="primary">fruR</name>
    <name evidence="6" type="ORF">RHSP_75787</name>
</gene>
<dbReference type="CDD" id="cd06274">
    <property type="entry name" value="PBP1_FruR"/>
    <property type="match status" value="1"/>
</dbReference>
<dbReference type="SMART" id="SM00354">
    <property type="entry name" value="HTH_LACI"/>
    <property type="match status" value="1"/>
</dbReference>
<evidence type="ECO:0000313" key="7">
    <source>
        <dbReference type="Proteomes" id="UP000012429"/>
    </source>
</evidence>
<evidence type="ECO:0000313" key="6">
    <source>
        <dbReference type="EMBL" id="ENN88391.1"/>
    </source>
</evidence>
<dbReference type="PROSITE" id="PS50932">
    <property type="entry name" value="HTH_LACI_2"/>
    <property type="match status" value="1"/>
</dbReference>
<accession>N6V5G0</accession>
<dbReference type="SUPFAM" id="SSF47413">
    <property type="entry name" value="lambda repressor-like DNA-binding domains"/>
    <property type="match status" value="1"/>
</dbReference>
<dbReference type="AlphaFoldDB" id="N6V5G0"/>
<dbReference type="EMBL" id="AQHN01000028">
    <property type="protein sequence ID" value="ENN88391.1"/>
    <property type="molecule type" value="Genomic_DNA"/>
</dbReference>
<dbReference type="CDD" id="cd01392">
    <property type="entry name" value="HTH_LacI"/>
    <property type="match status" value="1"/>
</dbReference>
<feature type="domain" description="HTH lacI-type" evidence="5">
    <location>
        <begin position="16"/>
        <end position="73"/>
    </location>
</feature>
<proteinExistence type="predicted"/>
<comment type="caution">
    <text evidence="6">The sequence shown here is derived from an EMBL/GenBank/DDBJ whole genome shotgun (WGS) entry which is preliminary data.</text>
</comment>
<dbReference type="SUPFAM" id="SSF53822">
    <property type="entry name" value="Periplasmic binding protein-like I"/>
    <property type="match status" value="1"/>
</dbReference>
<dbReference type="Gene3D" id="1.10.260.40">
    <property type="entry name" value="lambda repressor-like DNA-binding domains"/>
    <property type="match status" value="1"/>
</dbReference>
<evidence type="ECO:0000256" key="1">
    <source>
        <dbReference type="ARBA" id="ARBA00022491"/>
    </source>
</evidence>
<evidence type="ECO:0000256" key="3">
    <source>
        <dbReference type="ARBA" id="ARBA00023125"/>
    </source>
</evidence>